<evidence type="ECO:0000256" key="4">
    <source>
        <dbReference type="ARBA" id="ARBA00022989"/>
    </source>
</evidence>
<dbReference type="SUPFAM" id="SSF161098">
    <property type="entry name" value="MetI-like"/>
    <property type="match status" value="1"/>
</dbReference>
<name>A0A1H0NVQ3_9ACTN</name>
<dbReference type="STRING" id="1090615.SAMN04515671_2513"/>
<evidence type="ECO:0000313" key="8">
    <source>
        <dbReference type="EMBL" id="SDO96842.1"/>
    </source>
</evidence>
<dbReference type="Proteomes" id="UP000198741">
    <property type="component" value="Chromosome I"/>
</dbReference>
<feature type="transmembrane region" description="Helical" evidence="6">
    <location>
        <begin position="84"/>
        <end position="104"/>
    </location>
</feature>
<evidence type="ECO:0000256" key="1">
    <source>
        <dbReference type="ARBA" id="ARBA00004141"/>
    </source>
</evidence>
<feature type="transmembrane region" description="Helical" evidence="6">
    <location>
        <begin position="20"/>
        <end position="42"/>
    </location>
</feature>
<proteinExistence type="inferred from homology"/>
<evidence type="ECO:0000256" key="3">
    <source>
        <dbReference type="ARBA" id="ARBA00022692"/>
    </source>
</evidence>
<feature type="transmembrane region" description="Helical" evidence="6">
    <location>
        <begin position="185"/>
        <end position="206"/>
    </location>
</feature>
<dbReference type="PANTHER" id="PTHR30177">
    <property type="entry name" value="GLYCINE BETAINE/L-PROLINE TRANSPORT SYSTEM PERMEASE PROTEIN PROW"/>
    <property type="match status" value="1"/>
</dbReference>
<feature type="domain" description="ABC transmembrane type-1" evidence="7">
    <location>
        <begin position="19"/>
        <end position="203"/>
    </location>
</feature>
<dbReference type="InterPro" id="IPR035906">
    <property type="entry name" value="MetI-like_sf"/>
</dbReference>
<dbReference type="AlphaFoldDB" id="A0A1H0NVQ3"/>
<keyword evidence="9" id="KW-1185">Reference proteome</keyword>
<sequence>MLTYFRDHASGPTGVWAYLWAHFYLSVLPVVIGLVIALPLGWLAARYKFAYPALISIAGLIYTIPSLVLFVAMPGILHTQILSVVNIIVALAAYAVALLVRVVADGLKSVPAETKQAATAMGYKAVGRFFAVELPLAVPVIAAGVRVATVSNVSLVAVATLVGTAQLGTLIDTGFHAGNDPYSPIGLAIVLCLLLALALDFLIQLISRLLTPWRKAVPNP</sequence>
<evidence type="ECO:0000256" key="5">
    <source>
        <dbReference type="ARBA" id="ARBA00023136"/>
    </source>
</evidence>
<reference evidence="8 9" key="1">
    <citation type="submission" date="2016-10" db="EMBL/GenBank/DDBJ databases">
        <authorList>
            <person name="de Groot N.N."/>
        </authorList>
    </citation>
    <scope>NUCLEOTIDE SEQUENCE [LARGE SCALE GENOMIC DNA]</scope>
    <source>
        <strain evidence="9">P4-7,KCTC 19426,CECT 7604</strain>
    </source>
</reference>
<evidence type="ECO:0000313" key="9">
    <source>
        <dbReference type="Proteomes" id="UP000198741"/>
    </source>
</evidence>
<evidence type="ECO:0000259" key="7">
    <source>
        <dbReference type="PROSITE" id="PS50928"/>
    </source>
</evidence>
<dbReference type="Pfam" id="PF00528">
    <property type="entry name" value="BPD_transp_1"/>
    <property type="match status" value="1"/>
</dbReference>
<keyword evidence="4 6" id="KW-1133">Transmembrane helix</keyword>
<protein>
    <submittedName>
        <fullName evidence="8">Osmoprotectant transport system permease protein</fullName>
    </submittedName>
</protein>
<accession>A0A1H0NVQ3</accession>
<feature type="transmembrane region" description="Helical" evidence="6">
    <location>
        <begin position="49"/>
        <end position="72"/>
    </location>
</feature>
<dbReference type="Gene3D" id="1.10.3720.10">
    <property type="entry name" value="MetI-like"/>
    <property type="match status" value="1"/>
</dbReference>
<dbReference type="GO" id="GO:0031460">
    <property type="term" value="P:glycine betaine transport"/>
    <property type="evidence" value="ECO:0007669"/>
    <property type="project" value="TreeGrafter"/>
</dbReference>
<dbReference type="PANTHER" id="PTHR30177:SF4">
    <property type="entry name" value="OSMOPROTECTANT IMPORT PERMEASE PROTEIN OSMW"/>
    <property type="match status" value="1"/>
</dbReference>
<dbReference type="RefSeq" id="WP_090476285.1">
    <property type="nucleotide sequence ID" value="NZ_LT629710.1"/>
</dbReference>
<dbReference type="InterPro" id="IPR000515">
    <property type="entry name" value="MetI-like"/>
</dbReference>
<dbReference type="PROSITE" id="PS50928">
    <property type="entry name" value="ABC_TM1"/>
    <property type="match status" value="1"/>
</dbReference>
<evidence type="ECO:0000256" key="2">
    <source>
        <dbReference type="ARBA" id="ARBA00022448"/>
    </source>
</evidence>
<keyword evidence="3 6" id="KW-0812">Transmembrane</keyword>
<organism evidence="8 9">
    <name type="scientific">Nakamurella panacisegetis</name>
    <dbReference type="NCBI Taxonomy" id="1090615"/>
    <lineage>
        <taxon>Bacteria</taxon>
        <taxon>Bacillati</taxon>
        <taxon>Actinomycetota</taxon>
        <taxon>Actinomycetes</taxon>
        <taxon>Nakamurellales</taxon>
        <taxon>Nakamurellaceae</taxon>
        <taxon>Nakamurella</taxon>
    </lineage>
</organism>
<comment type="similarity">
    <text evidence="6">Belongs to the binding-protein-dependent transport system permease family.</text>
</comment>
<evidence type="ECO:0000256" key="6">
    <source>
        <dbReference type="RuleBase" id="RU363032"/>
    </source>
</evidence>
<keyword evidence="2 6" id="KW-0813">Transport</keyword>
<dbReference type="EMBL" id="LT629710">
    <property type="protein sequence ID" value="SDO96842.1"/>
    <property type="molecule type" value="Genomic_DNA"/>
</dbReference>
<dbReference type="OrthoDB" id="3233284at2"/>
<keyword evidence="5 6" id="KW-0472">Membrane</keyword>
<dbReference type="GO" id="GO:0005886">
    <property type="term" value="C:plasma membrane"/>
    <property type="evidence" value="ECO:0007669"/>
    <property type="project" value="UniProtKB-SubCell"/>
</dbReference>
<dbReference type="InterPro" id="IPR051204">
    <property type="entry name" value="ABC_transp_perm/SBD"/>
</dbReference>
<gene>
    <name evidence="8" type="ORF">SAMN04515671_2513</name>
</gene>
<comment type="subcellular location">
    <subcellularLocation>
        <location evidence="6">Cell membrane</location>
        <topology evidence="6">Multi-pass membrane protein</topology>
    </subcellularLocation>
    <subcellularLocation>
        <location evidence="1">Membrane</location>
        <topology evidence="1">Multi-pass membrane protein</topology>
    </subcellularLocation>
</comment>
<dbReference type="GO" id="GO:0055085">
    <property type="term" value="P:transmembrane transport"/>
    <property type="evidence" value="ECO:0007669"/>
    <property type="project" value="InterPro"/>
</dbReference>
<dbReference type="CDD" id="cd06261">
    <property type="entry name" value="TM_PBP2"/>
    <property type="match status" value="1"/>
</dbReference>